<comment type="caution">
    <text evidence="1">The sequence shown here is derived from an EMBL/GenBank/DDBJ whole genome shotgun (WGS) entry which is preliminary data.</text>
</comment>
<gene>
    <name evidence="1" type="ORF">DFH08DRAFT_805411</name>
</gene>
<name>A0AAD7A958_9AGAR</name>
<sequence>MKQISGATQDGIDQETARERFTGRKQRYVGAKNEFNFTFFNNYIHWPLERDTWRLNLTMEMFSRDRKFCEAIACIPLTTAQLVSILSTFSEDHPVISQYQLFCEEHNPDDHDFAHHTSWWIQSLSNEPTPEVGSFVNETIEKMDRMQPRNIGPMPWQDRVGAIGRVMLYLLAIQHELGETLLDILDGSILPLNQDWRNVFFFMYLATDPEELRHKDAFDVDRFKDNRDTFYSDHVIYDPTLHLPKFERRRPHATPICRGCGSRVPREEERQQAWRESATSET</sequence>
<dbReference type="Proteomes" id="UP001218218">
    <property type="component" value="Unassembled WGS sequence"/>
</dbReference>
<evidence type="ECO:0000313" key="2">
    <source>
        <dbReference type="Proteomes" id="UP001218218"/>
    </source>
</evidence>
<proteinExistence type="predicted"/>
<dbReference type="AlphaFoldDB" id="A0AAD7A958"/>
<dbReference type="EMBL" id="JARIHO010000012">
    <property type="protein sequence ID" value="KAJ7352132.1"/>
    <property type="molecule type" value="Genomic_DNA"/>
</dbReference>
<protein>
    <submittedName>
        <fullName evidence="1">Uncharacterized protein</fullName>
    </submittedName>
</protein>
<organism evidence="1 2">
    <name type="scientific">Mycena albidolilacea</name>
    <dbReference type="NCBI Taxonomy" id="1033008"/>
    <lineage>
        <taxon>Eukaryota</taxon>
        <taxon>Fungi</taxon>
        <taxon>Dikarya</taxon>
        <taxon>Basidiomycota</taxon>
        <taxon>Agaricomycotina</taxon>
        <taxon>Agaricomycetes</taxon>
        <taxon>Agaricomycetidae</taxon>
        <taxon>Agaricales</taxon>
        <taxon>Marasmiineae</taxon>
        <taxon>Mycenaceae</taxon>
        <taxon>Mycena</taxon>
    </lineage>
</organism>
<reference evidence="1" key="1">
    <citation type="submission" date="2023-03" db="EMBL/GenBank/DDBJ databases">
        <title>Massive genome expansion in bonnet fungi (Mycena s.s.) driven by repeated elements and novel gene families across ecological guilds.</title>
        <authorList>
            <consortium name="Lawrence Berkeley National Laboratory"/>
            <person name="Harder C.B."/>
            <person name="Miyauchi S."/>
            <person name="Viragh M."/>
            <person name="Kuo A."/>
            <person name="Thoen E."/>
            <person name="Andreopoulos B."/>
            <person name="Lu D."/>
            <person name="Skrede I."/>
            <person name="Drula E."/>
            <person name="Henrissat B."/>
            <person name="Morin E."/>
            <person name="Kohler A."/>
            <person name="Barry K."/>
            <person name="LaButti K."/>
            <person name="Morin E."/>
            <person name="Salamov A."/>
            <person name="Lipzen A."/>
            <person name="Mereny Z."/>
            <person name="Hegedus B."/>
            <person name="Baldrian P."/>
            <person name="Stursova M."/>
            <person name="Weitz H."/>
            <person name="Taylor A."/>
            <person name="Grigoriev I.V."/>
            <person name="Nagy L.G."/>
            <person name="Martin F."/>
            <person name="Kauserud H."/>
        </authorList>
    </citation>
    <scope>NUCLEOTIDE SEQUENCE</scope>
    <source>
        <strain evidence="1">CBHHK002</strain>
    </source>
</reference>
<evidence type="ECO:0000313" key="1">
    <source>
        <dbReference type="EMBL" id="KAJ7352132.1"/>
    </source>
</evidence>
<accession>A0AAD7A958</accession>
<keyword evidence="2" id="KW-1185">Reference proteome</keyword>